<dbReference type="SUPFAM" id="SSF55486">
    <property type="entry name" value="Metalloproteases ('zincins'), catalytic domain"/>
    <property type="match status" value="1"/>
</dbReference>
<evidence type="ECO:0000313" key="3">
    <source>
        <dbReference type="Proteomes" id="UP000053732"/>
    </source>
</evidence>
<proteinExistence type="predicted"/>
<dbReference type="EMBL" id="HG793145">
    <property type="protein sequence ID" value="CRL24664.1"/>
    <property type="molecule type" value="Genomic_DNA"/>
</dbReference>
<reference evidence="2 3" key="1">
    <citation type="journal article" date="2014" name="Nat. Commun.">
        <title>Multiple recent horizontal transfers of a large genomic region in cheese making fungi.</title>
        <authorList>
            <person name="Cheeseman K."/>
            <person name="Ropars J."/>
            <person name="Renault P."/>
            <person name="Dupont J."/>
            <person name="Gouzy J."/>
            <person name="Branca A."/>
            <person name="Abraham A.L."/>
            <person name="Ceppi M."/>
            <person name="Conseiller E."/>
            <person name="Debuchy R."/>
            <person name="Malagnac F."/>
            <person name="Goarin A."/>
            <person name="Silar P."/>
            <person name="Lacoste S."/>
            <person name="Sallet E."/>
            <person name="Bensimon A."/>
            <person name="Giraud T."/>
            <person name="Brygoo Y."/>
        </authorList>
    </citation>
    <scope>NUCLEOTIDE SEQUENCE [LARGE SCALE GENOMIC DNA]</scope>
    <source>
        <strain evidence="3">FM 013</strain>
    </source>
</reference>
<dbReference type="STRING" id="1429867.A0A0G4PEG3"/>
<feature type="chain" id="PRO_5005195276" evidence="1">
    <location>
        <begin position="20"/>
        <end position="326"/>
    </location>
</feature>
<accession>A0A0G4PEG3</accession>
<protein>
    <submittedName>
        <fullName evidence="2">Str. FM013</fullName>
    </submittedName>
</protein>
<dbReference type="Proteomes" id="UP000053732">
    <property type="component" value="Unassembled WGS sequence"/>
</dbReference>
<keyword evidence="1" id="KW-0732">Signal</keyword>
<dbReference type="GO" id="GO:0008237">
    <property type="term" value="F:metallopeptidase activity"/>
    <property type="evidence" value="ECO:0007669"/>
    <property type="project" value="InterPro"/>
</dbReference>
<name>A0A0G4PEG3_PENC3</name>
<gene>
    <name evidence="2" type="ORF">PCAMFM013_S012g000274</name>
</gene>
<dbReference type="InterPro" id="IPR024079">
    <property type="entry name" value="MetalloPept_cat_dom_sf"/>
</dbReference>
<dbReference type="Gene3D" id="3.40.390.10">
    <property type="entry name" value="Collagenase (Catalytic Domain)"/>
    <property type="match status" value="1"/>
</dbReference>
<organism evidence="2 3">
    <name type="scientific">Penicillium camemberti (strain FM 013)</name>
    <dbReference type="NCBI Taxonomy" id="1429867"/>
    <lineage>
        <taxon>Eukaryota</taxon>
        <taxon>Fungi</taxon>
        <taxon>Dikarya</taxon>
        <taxon>Ascomycota</taxon>
        <taxon>Pezizomycotina</taxon>
        <taxon>Eurotiomycetes</taxon>
        <taxon>Eurotiomycetidae</taxon>
        <taxon>Eurotiales</taxon>
        <taxon>Aspergillaceae</taxon>
        <taxon>Penicillium</taxon>
    </lineage>
</organism>
<evidence type="ECO:0000313" key="2">
    <source>
        <dbReference type="EMBL" id="CRL24664.1"/>
    </source>
</evidence>
<sequence length="326" mass="35827">MRLLLQLVLGICLAQKAFGYFPGSQGEPETDLEKRAYPIEAFPVVELWPNAKITYCFDSSDAKRYLRPLIPLAFKKWLNAGLNPAFKMVEGEDDYCANAHVGSVLTIRYNTDGILNTNQARVPNLPAISRLDPSPDIAMGDTLGNLAHELGHAWGLGHEHQRPSLWTPEFGGIGKTATLKFTCENMHDYASKKAEMEAQGENMDILCTDAVAARQNGFSALDMLAMGGGTESRFDPVDWKSIMIYGSTAGGKPTGNGKRAVTMTKADGSTFGYNSKPTPKDIKALHELYKDELPDPGTKSTKPFWKDGSKFTSMFKRKNKDDSCST</sequence>
<dbReference type="AlphaFoldDB" id="A0A0G4PEG3"/>
<evidence type="ECO:0000256" key="1">
    <source>
        <dbReference type="SAM" id="SignalP"/>
    </source>
</evidence>
<feature type="signal peptide" evidence="1">
    <location>
        <begin position="1"/>
        <end position="19"/>
    </location>
</feature>
<keyword evidence="3" id="KW-1185">Reference proteome</keyword>